<keyword evidence="4" id="KW-1185">Reference proteome</keyword>
<feature type="region of interest" description="Disordered" evidence="1">
    <location>
        <begin position="615"/>
        <end position="637"/>
    </location>
</feature>
<name>A0AAD7YQ00_MYTSE</name>
<evidence type="ECO:0000259" key="2">
    <source>
        <dbReference type="Pfam" id="PF25036"/>
    </source>
</evidence>
<dbReference type="EMBL" id="JARGEI010000012">
    <property type="protein sequence ID" value="KAJ8723033.1"/>
    <property type="molecule type" value="Genomic_DNA"/>
</dbReference>
<feature type="region of interest" description="Disordered" evidence="1">
    <location>
        <begin position="1615"/>
        <end position="1634"/>
    </location>
</feature>
<feature type="region of interest" description="Disordered" evidence="1">
    <location>
        <begin position="497"/>
        <end position="519"/>
    </location>
</feature>
<feature type="region of interest" description="Disordered" evidence="1">
    <location>
        <begin position="1466"/>
        <end position="1485"/>
    </location>
</feature>
<feature type="region of interest" description="Disordered" evidence="1">
    <location>
        <begin position="379"/>
        <end position="401"/>
    </location>
</feature>
<dbReference type="GO" id="GO:0006623">
    <property type="term" value="P:protein targeting to vacuole"/>
    <property type="evidence" value="ECO:0007669"/>
    <property type="project" value="TreeGrafter"/>
</dbReference>
<feature type="domain" description="Vacuolar protein sorting-associated protein 13 VPS13 adaptor binding" evidence="2">
    <location>
        <begin position="799"/>
        <end position="1186"/>
    </location>
</feature>
<evidence type="ECO:0000256" key="1">
    <source>
        <dbReference type="SAM" id="MobiDB-lite"/>
    </source>
</evidence>
<feature type="region of interest" description="Disordered" evidence="1">
    <location>
        <begin position="320"/>
        <end position="342"/>
    </location>
</feature>
<feature type="region of interest" description="Disordered" evidence="1">
    <location>
        <begin position="1301"/>
        <end position="1324"/>
    </location>
</feature>
<feature type="region of interest" description="Disordered" evidence="1">
    <location>
        <begin position="556"/>
        <end position="578"/>
    </location>
</feature>
<sequence length="2688" mass="294254">MSTGELSLTYTRWRRARCGRGRCCAPRPPRPRPHLRPSTGAPRPPPARCCTTSAGRRLIMSTGELSLTYTRWRRARCGRGRCCAPRPPRPRPHLRPSTGAPRPPPARCCTTSAGRRLIMSTGELSLTYTRWRRARCGRGRCCAPRPPRPRPHLRPSTGAPRPPPARCCTTSAGRRLIMSTGELSLTYTRWRRARCGRGRCCAPRPPRPRPHLRPSTGAPRPPPARCCTTSAGRRLIMSTGELSLTYTRWRRARCGRGRCCAPRPPRPRPHLRPSTGAPRPPPARCCTTSAGRRLIMSTGELSLTYTRWRRARCGRGRCCAPRPPRPRPHLRPSTGAPRPPPARCCTTSAGRRLIMSTGELSLTYTRWRRARCGRGRCCAPRPPRPRPHLRPSTGAPRPPPARCCTTSAGRRLIMSTGELSLTYTRWRRARCGRGRCCAPRPPRPRPHLRPSTGAPRPPPARCCTTSAGRRLIMSTGELSLTYTRWRRARCGRGRCCAPRPPRPRPHLRPSTGAPRPPPARCCTTSAGRRLIMSTGELSLTYTRWRRARCGRGRCCAPRPPRPRPHLRPSTGAPRPPPARCCTTSAGRRLIMSTGELSLTYTRWRRARCGRGRCCAPRPPRPRPHLRPSTGAPRPPPARCCTTSAGRRLIMSTGELSLTYTRWRRARCGRGRCCAPRPPRPRPHLRPSTGAPRPPPARCCTTSAGRRLIMSTGELSLTYTRWRRARCGRGRCCAPRPPRPRPHLRPSTGAPRPPPARCCTTSAGRRLIMSTGELSLTYTRFCCVIIRERYPPDRGAPIAGHTLTLVPALRLENLLPLELQYKTNPAQPGSSSASVSGNIPPGDTMPFHEVNVEEGVELSVKLEGFGWSTALSVCGSAGGSGSSAAVGSSGNGSFSARLKLRDTRGRRLYLNARVTIKKTDGIKVSISAAYWLVNRTGLPLVFRAEGGAAEAAGQFAEHELARMVQPLLFSFAEADGGPTLAARLGRGLPGEPEWCSPFGLGVGVAVKKLEVRGEGEGGACERVYAVGVRVRAGRGRYRHTNIATFTPRYQLHNNTSHHLQFAQKCCATTLNDPGAIATHVSAVSGCYLPWHWARWERSQLLCVRVLAPGPANSTAPTPLTLWSGGFRTDATRTLHIACRETGGGYTFVRVEVVAQGASMFVVFTDAECAPPPLRIDNYSPVSIMFHQVGCGEECVVGAHGRARWALPEPEGACALALRAPGGPRTTLPLDTLPAHHQLLYQNFIYVAFTATQQTRDSGVASGGKQAGGADDNVLVLEVPLGTTRVVLARKRYGDRSQLWRRGPNDQLIHEGSSPPQPTDALLSDDAPLSPHAMVLDIEDAAPRPGRASGLVLRRADGRRASTQAWRVLGGRMACAHANLCVQPDGLSLMALTPGMFRSLPTDVLHMEDARPRRRGACWAAAWRARTPTCACSPTACRSWRSHRVCSDHFPPTCCTWRTRVHAGVARAGRPHGVRARQPVRAARRPVAHGAHTGYVQITSHRRAAHGGRASTQAWRVLGGRMACAHANLCVQPDGLSLMALTPGMFRSLPTDVLHMEDARPRRRGACWAAAWRARTPTCACSPTACRSWRSHRVCSDHFPPTCCTWRTRVHAGVARAGRPHGVRARQPVRAARRPVAHGAHTGYVQITSHRRAAHGGRASTQAWRVLGGRMACAHANLCVQPDGLSLMAFTPGTRVVLGLPASGRAGWSPTSPAPPEQAVAWHTLRPGSGRLDVTLCADGPTRVVRIHDHKDPDSGWIEGADEEETPEDKSIRKREWGIRVSLAGLSVSLVSRAPPQELVHALLDNVLLELALAPASLALALQVAHMQWDNQLLGTPSPVLLYCLPARGGAGGVPALHAALELQAAPAKRYNAYFFRHLVVALRPLAIRLEERLVLQLWAWAWRGEEESAREEPDEADYETQRMLSELTALHSTRYYFALIKIIPSQRAHRAAQHALLLRAHQDHPQPGEHSHITAAVGVGVAREEPDEADYETQRMLSELTALHSTRYYFALIKIIPSQRAHRAAQHALLLRAHQDHPQPGEHSHITAAVGVGVAREEPDEADYETQRMLSELTALHSTRYYFALIKIIPSQRAHRAAQHALLLRAHQDHPQPGEHSHITAAVGVGVAREEPDEADYETQRMLSELTALHSTRYYFALIKIIPSQRAHRAAQHALLLRAHQDHPQPGEHSHITAAVGVGVAREEPDEADYETQRMLSELTALHSTRYYFALIKIIPSQRAHRAAQHALLLRAHQDHPQPGEHSHITAAVGVGVAREEPDEADYETQRMLSELTALHSTRYYFALIKIIPSQIRLSMCTANKLEGSLSALKRRLGLTFIKFEDAAVELEPFVRAHVFDTASYLGRQMLAHFKDELKWQAAKILGSVDFLGNPLGFVADVSEGVTGLLLEGNVGALLKNVTHGISNSAAKVTESLGDGLERVVGDEAHEETRRRIRSAAPGAHLAAGFRGLGLGILGGMTSLVKHSYEGAASEGLGGFLAGVGKGLVGTVTKPVIGVLDLAAETASALRDTSRRSDKWVPARVRGPRCVAAARLLPRYCPAQAAGAALLYALNHTDYSEHFLAYRAVRDTPHDIRALLSDAYLRIITCKHAAPQVVLETHLSNLVSCSVLCVEGAHFVELGVRGGGGAEGVRRPRVQCDSAELAAWVARHAAYARQLHHEHLHTLQPITDL</sequence>
<dbReference type="InterPro" id="IPR026847">
    <property type="entry name" value="VPS13"/>
</dbReference>
<feature type="region of interest" description="Disordered" evidence="1">
    <location>
        <begin position="145"/>
        <end position="165"/>
    </location>
</feature>
<reference evidence="3" key="1">
    <citation type="submission" date="2023-03" db="EMBL/GenBank/DDBJ databases">
        <title>Chromosome-level genomes of two armyworms, Mythimna separata and Mythimna loreyi, provide insights into the biosynthesis and reception of sex pheromones.</title>
        <authorList>
            <person name="Zhao H."/>
        </authorList>
    </citation>
    <scope>NUCLEOTIDE SEQUENCE</scope>
    <source>
        <strain evidence="3">BeijingLab</strain>
        <tissue evidence="3">Pupa</tissue>
    </source>
</reference>
<proteinExistence type="predicted"/>
<feature type="region of interest" description="Disordered" evidence="1">
    <location>
        <begin position="674"/>
        <end position="697"/>
    </location>
</feature>
<gene>
    <name evidence="3" type="ORF">PYW07_004213</name>
</gene>
<feature type="region of interest" description="Disordered" evidence="1">
    <location>
        <begin position="202"/>
        <end position="224"/>
    </location>
</feature>
<comment type="caution">
    <text evidence="3">The sequence shown here is derived from an EMBL/GenBank/DDBJ whole genome shotgun (WGS) entry which is preliminary data.</text>
</comment>
<dbReference type="PANTHER" id="PTHR16166:SF141">
    <property type="entry name" value="INTERMEMBRANE LIPID TRANSFER PROTEIN VPS13D"/>
    <property type="match status" value="1"/>
</dbReference>
<evidence type="ECO:0000313" key="4">
    <source>
        <dbReference type="Proteomes" id="UP001231518"/>
    </source>
</evidence>
<dbReference type="Pfam" id="PF25036">
    <property type="entry name" value="VPS13_VAB"/>
    <property type="match status" value="1"/>
</dbReference>
<feature type="region of interest" description="Disordered" evidence="1">
    <location>
        <begin position="735"/>
        <end position="755"/>
    </location>
</feature>
<dbReference type="Proteomes" id="UP001231518">
    <property type="component" value="Chromosome 15"/>
</dbReference>
<feature type="region of interest" description="Disordered" evidence="1">
    <location>
        <begin position="83"/>
        <end position="106"/>
    </location>
</feature>
<dbReference type="PANTHER" id="PTHR16166">
    <property type="entry name" value="VACUOLAR PROTEIN SORTING-ASSOCIATED PROTEIN VPS13"/>
    <property type="match status" value="1"/>
</dbReference>
<feature type="region of interest" description="Disordered" evidence="1">
    <location>
        <begin position="1746"/>
        <end position="1768"/>
    </location>
</feature>
<evidence type="ECO:0000313" key="3">
    <source>
        <dbReference type="EMBL" id="KAJ8723033.1"/>
    </source>
</evidence>
<feature type="region of interest" description="Disordered" evidence="1">
    <location>
        <begin position="24"/>
        <end position="47"/>
    </location>
</feature>
<feature type="region of interest" description="Disordered" evidence="1">
    <location>
        <begin position="261"/>
        <end position="283"/>
    </location>
</feature>
<dbReference type="GO" id="GO:0045053">
    <property type="term" value="P:protein retention in Golgi apparatus"/>
    <property type="evidence" value="ECO:0007669"/>
    <property type="project" value="TreeGrafter"/>
</dbReference>
<dbReference type="GO" id="GO:0007005">
    <property type="term" value="P:mitochondrion organization"/>
    <property type="evidence" value="ECO:0007669"/>
    <property type="project" value="TreeGrafter"/>
</dbReference>
<dbReference type="InterPro" id="IPR009543">
    <property type="entry name" value="VPS13_VAB"/>
</dbReference>
<protein>
    <recommendedName>
        <fullName evidence="2">Vacuolar protein sorting-associated protein 13 VPS13 adaptor binding domain-containing protein</fullName>
    </recommendedName>
</protein>
<accession>A0AAD7YQ00</accession>
<dbReference type="PRINTS" id="PR01217">
    <property type="entry name" value="PRICHEXTENSN"/>
</dbReference>
<feature type="region of interest" description="Disordered" evidence="1">
    <location>
        <begin position="438"/>
        <end position="460"/>
    </location>
</feature>
<organism evidence="3 4">
    <name type="scientific">Mythimna separata</name>
    <name type="common">Oriental armyworm</name>
    <name type="synonym">Pseudaletia separata</name>
    <dbReference type="NCBI Taxonomy" id="271217"/>
    <lineage>
        <taxon>Eukaryota</taxon>
        <taxon>Metazoa</taxon>
        <taxon>Ecdysozoa</taxon>
        <taxon>Arthropoda</taxon>
        <taxon>Hexapoda</taxon>
        <taxon>Insecta</taxon>
        <taxon>Pterygota</taxon>
        <taxon>Neoptera</taxon>
        <taxon>Endopterygota</taxon>
        <taxon>Lepidoptera</taxon>
        <taxon>Glossata</taxon>
        <taxon>Ditrysia</taxon>
        <taxon>Noctuoidea</taxon>
        <taxon>Noctuidae</taxon>
        <taxon>Noctuinae</taxon>
        <taxon>Hadenini</taxon>
        <taxon>Mythimna</taxon>
    </lineage>
</organism>